<evidence type="ECO:0000256" key="2">
    <source>
        <dbReference type="ARBA" id="ARBA00023002"/>
    </source>
</evidence>
<dbReference type="RefSeq" id="WP_089715504.1">
    <property type="nucleotide sequence ID" value="NZ_FOBC01000025.1"/>
</dbReference>
<dbReference type="CDD" id="cd05374">
    <property type="entry name" value="17beta-HSD-like_SDR_c"/>
    <property type="match status" value="1"/>
</dbReference>
<proteinExistence type="inferred from homology"/>
<dbReference type="InterPro" id="IPR020904">
    <property type="entry name" value="Sc_DH/Rdtase_CS"/>
</dbReference>
<name>A0A1H7VI89_9GAMM</name>
<keyword evidence="5" id="KW-1185">Reference proteome</keyword>
<sequence length="288" mass="30875">MPASPDASPRSVLVTGCSSGIGQAAAKALAGRGWRVFATARREEDLARLREAGHEALPLELEDSASIEACVAAVLEATGGRLDALFNNAAYGQPGAVEDLSREVLRAQLETNLLGTHELTCRVLPAMRRQGHGRIVQNSSVLGLAALPYRGAYVCSKFALEGLTDTLRLELTGSGIHVSLIEPGPISSRFRENAYRAFMAHIDTANSAHAETYRAVEARLAGNDGGGRFTLGAEAVADKLVHALESPRPKARYYVTVPTHLFGNLKRLLGTRALDKVLLRSTRGERQL</sequence>
<evidence type="ECO:0000256" key="3">
    <source>
        <dbReference type="RuleBase" id="RU000363"/>
    </source>
</evidence>
<evidence type="ECO:0000313" key="4">
    <source>
        <dbReference type="EMBL" id="SEM08605.1"/>
    </source>
</evidence>
<dbReference type="PANTHER" id="PTHR44169:SF6">
    <property type="entry name" value="NADPH-DEPENDENT 1-ACYLDIHYDROXYACETONE PHOSPHATE REDUCTASE"/>
    <property type="match status" value="1"/>
</dbReference>
<protein>
    <submittedName>
        <fullName evidence="4">Short-chain dehydrogenase</fullName>
    </submittedName>
</protein>
<dbReference type="STRING" id="650850.SAMN04488129_12519"/>
<dbReference type="InterPro" id="IPR036291">
    <property type="entry name" value="NAD(P)-bd_dom_sf"/>
</dbReference>
<dbReference type="Pfam" id="PF00106">
    <property type="entry name" value="adh_short"/>
    <property type="match status" value="1"/>
</dbReference>
<dbReference type="InterPro" id="IPR002347">
    <property type="entry name" value="SDR_fam"/>
</dbReference>
<dbReference type="PRINTS" id="PR00081">
    <property type="entry name" value="GDHRDH"/>
</dbReference>
<comment type="similarity">
    <text evidence="1 3">Belongs to the short-chain dehydrogenases/reductases (SDR) family.</text>
</comment>
<evidence type="ECO:0000256" key="1">
    <source>
        <dbReference type="ARBA" id="ARBA00006484"/>
    </source>
</evidence>
<dbReference type="AlphaFoldDB" id="A0A1H7VI89"/>
<evidence type="ECO:0000313" key="5">
    <source>
        <dbReference type="Proteomes" id="UP000198807"/>
    </source>
</evidence>
<dbReference type="SUPFAM" id="SSF51735">
    <property type="entry name" value="NAD(P)-binding Rossmann-fold domains"/>
    <property type="match status" value="1"/>
</dbReference>
<dbReference type="OrthoDB" id="9775296at2"/>
<dbReference type="PROSITE" id="PS00061">
    <property type="entry name" value="ADH_SHORT"/>
    <property type="match status" value="1"/>
</dbReference>
<dbReference type="GO" id="GO:0016491">
    <property type="term" value="F:oxidoreductase activity"/>
    <property type="evidence" value="ECO:0007669"/>
    <property type="project" value="UniProtKB-KW"/>
</dbReference>
<gene>
    <name evidence="4" type="ORF">SAMN04488129_12519</name>
</gene>
<reference evidence="5" key="1">
    <citation type="submission" date="2016-10" db="EMBL/GenBank/DDBJ databases">
        <authorList>
            <person name="Varghese N."/>
            <person name="Submissions S."/>
        </authorList>
    </citation>
    <scope>NUCLEOTIDE SEQUENCE [LARGE SCALE GENOMIC DNA]</scope>
    <source>
        <strain evidence="5">CGMCC 1.9150</strain>
    </source>
</reference>
<dbReference type="PANTHER" id="PTHR44169">
    <property type="entry name" value="NADPH-DEPENDENT 1-ACYLDIHYDROXYACETONE PHOSPHATE REDUCTASE"/>
    <property type="match status" value="1"/>
</dbReference>
<keyword evidence="2" id="KW-0560">Oxidoreductase</keyword>
<organism evidence="4 5">
    <name type="scientific">Halomonas daqiaonensis</name>
    <dbReference type="NCBI Taxonomy" id="650850"/>
    <lineage>
        <taxon>Bacteria</taxon>
        <taxon>Pseudomonadati</taxon>
        <taxon>Pseudomonadota</taxon>
        <taxon>Gammaproteobacteria</taxon>
        <taxon>Oceanospirillales</taxon>
        <taxon>Halomonadaceae</taxon>
        <taxon>Halomonas</taxon>
    </lineage>
</organism>
<accession>A0A1H7VI89</accession>
<dbReference type="EMBL" id="FOBC01000025">
    <property type="protein sequence ID" value="SEM08605.1"/>
    <property type="molecule type" value="Genomic_DNA"/>
</dbReference>
<dbReference type="Gene3D" id="3.40.50.720">
    <property type="entry name" value="NAD(P)-binding Rossmann-like Domain"/>
    <property type="match status" value="1"/>
</dbReference>
<dbReference type="PRINTS" id="PR00080">
    <property type="entry name" value="SDRFAMILY"/>
</dbReference>
<dbReference type="NCBIfam" id="NF004649">
    <property type="entry name" value="PRK05993.1"/>
    <property type="match status" value="1"/>
</dbReference>
<dbReference type="Proteomes" id="UP000198807">
    <property type="component" value="Unassembled WGS sequence"/>
</dbReference>